<keyword evidence="8" id="KW-0282">Flagellum</keyword>
<evidence type="ECO:0000313" key="8">
    <source>
        <dbReference type="EMBL" id="MBB1117970.1"/>
    </source>
</evidence>
<keyword evidence="8" id="KW-0969">Cilium</keyword>
<evidence type="ECO:0000259" key="7">
    <source>
        <dbReference type="Pfam" id="PF13861"/>
    </source>
</evidence>
<name>A0A7W3V207_9GAMM</name>
<reference evidence="8 9" key="1">
    <citation type="submission" date="2020-08" db="EMBL/GenBank/DDBJ databases">
        <title>Stenotrophomonas sp. W1S232.</title>
        <authorList>
            <person name="Deng Y."/>
        </authorList>
    </citation>
    <scope>NUCLEOTIDE SEQUENCE [LARGE SCALE GENOMIC DNA]</scope>
    <source>
        <strain evidence="8 9">W1S232</strain>
    </source>
</reference>
<keyword evidence="3 5" id="KW-1005">Bacterial flagellum biogenesis</keyword>
<proteinExistence type="inferred from homology"/>
<evidence type="ECO:0000256" key="3">
    <source>
        <dbReference type="ARBA" id="ARBA00022795"/>
    </source>
</evidence>
<dbReference type="EMBL" id="JACIUV010000006">
    <property type="protein sequence ID" value="MBB1117970.1"/>
    <property type="molecule type" value="Genomic_DNA"/>
</dbReference>
<dbReference type="InterPro" id="IPR025965">
    <property type="entry name" value="FlgD/Vpr_Ig-like"/>
</dbReference>
<evidence type="ECO:0000256" key="5">
    <source>
        <dbReference type="RuleBase" id="RU362076"/>
    </source>
</evidence>
<evidence type="ECO:0000256" key="2">
    <source>
        <dbReference type="ARBA" id="ARBA00016013"/>
    </source>
</evidence>
<protein>
    <recommendedName>
        <fullName evidence="2 5">Basal-body rod modification protein FlgD</fullName>
    </recommendedName>
</protein>
<evidence type="ECO:0000256" key="4">
    <source>
        <dbReference type="ARBA" id="ARBA00024746"/>
    </source>
</evidence>
<dbReference type="GO" id="GO:0044781">
    <property type="term" value="P:bacterial-type flagellum organization"/>
    <property type="evidence" value="ECO:0007669"/>
    <property type="project" value="UniProtKB-UniRule"/>
</dbReference>
<dbReference type="Pfam" id="PF03963">
    <property type="entry name" value="FlgD"/>
    <property type="match status" value="1"/>
</dbReference>
<dbReference type="Pfam" id="PF13861">
    <property type="entry name" value="FLgD_tudor"/>
    <property type="match status" value="1"/>
</dbReference>
<organism evidence="8 9">
    <name type="scientific">Stenotrophomonas koreensis</name>
    <dbReference type="NCBI Taxonomy" id="266128"/>
    <lineage>
        <taxon>Bacteria</taxon>
        <taxon>Pseudomonadati</taxon>
        <taxon>Pseudomonadota</taxon>
        <taxon>Gammaproteobacteria</taxon>
        <taxon>Lysobacterales</taxon>
        <taxon>Lysobacteraceae</taxon>
        <taxon>Stenotrophomonas</taxon>
    </lineage>
</organism>
<dbReference type="Gene3D" id="2.30.30.910">
    <property type="match status" value="1"/>
</dbReference>
<evidence type="ECO:0000313" key="9">
    <source>
        <dbReference type="Proteomes" id="UP000550609"/>
    </source>
</evidence>
<comment type="similarity">
    <text evidence="1 5">Belongs to the FlgD family.</text>
</comment>
<evidence type="ECO:0000259" key="6">
    <source>
        <dbReference type="Pfam" id="PF13860"/>
    </source>
</evidence>
<dbReference type="InterPro" id="IPR025963">
    <property type="entry name" value="FLgD_Tudor"/>
</dbReference>
<comment type="caution">
    <text evidence="8">The sequence shown here is derived from an EMBL/GenBank/DDBJ whole genome shotgun (WGS) entry which is preliminary data.</text>
</comment>
<accession>A0A7W3V207</accession>
<keyword evidence="8" id="KW-0966">Cell projection</keyword>
<feature type="domain" description="FlgD Tudor-like" evidence="7">
    <location>
        <begin position="89"/>
        <end position="222"/>
    </location>
</feature>
<dbReference type="Pfam" id="PF13860">
    <property type="entry name" value="FlgD_ig"/>
    <property type="match status" value="1"/>
</dbReference>
<dbReference type="Gene3D" id="2.60.40.4070">
    <property type="match status" value="1"/>
</dbReference>
<dbReference type="InterPro" id="IPR005648">
    <property type="entry name" value="FlgD"/>
</dbReference>
<dbReference type="Proteomes" id="UP000550609">
    <property type="component" value="Unassembled WGS sequence"/>
</dbReference>
<evidence type="ECO:0000256" key="1">
    <source>
        <dbReference type="ARBA" id="ARBA00010577"/>
    </source>
</evidence>
<dbReference type="AlphaFoldDB" id="A0A7W3V207"/>
<dbReference type="RefSeq" id="WP_182622928.1">
    <property type="nucleotide sequence ID" value="NZ_JACIUV010000006.1"/>
</dbReference>
<gene>
    <name evidence="8" type="primary">flgD</name>
    <name evidence="8" type="ORF">H4O09_12995</name>
</gene>
<feature type="domain" description="FlgD/Vpr Ig-like" evidence="6">
    <location>
        <begin position="120"/>
        <end position="181"/>
    </location>
</feature>
<comment type="function">
    <text evidence="4 5">Required for flagellar hook formation. May act as a scaffolding protein.</text>
</comment>
<sequence>MSAINTSADYYNSLGLGVAAGNAAEKAKSDALGQADFLLLMTTQLQNQDPLKPMDNAQMVSQLAQMSTVQGIDTLNSTVNGFSNAMTNDQILKGSALVGHQVLVPSGQWALEGTGAVSGLIAAPQAGNLEVTITDANGDVVRTLTTQASAAGELPFQWDGLNADGQRMPAGKYSLSARFSTNDGTTAAAQTYIQAPVESVTIGSDGLYLNLKNLGAAPLDQVLRVS</sequence>